<dbReference type="GO" id="GO:0004553">
    <property type="term" value="F:hydrolase activity, hydrolyzing O-glycosyl compounds"/>
    <property type="evidence" value="ECO:0007669"/>
    <property type="project" value="InterPro"/>
</dbReference>
<dbReference type="InterPro" id="IPR006048">
    <property type="entry name" value="A-amylase/branching_C"/>
</dbReference>
<evidence type="ECO:0000256" key="11">
    <source>
        <dbReference type="HAMAP-Rule" id="MF_00685"/>
    </source>
</evidence>
<dbReference type="InterPro" id="IPR014756">
    <property type="entry name" value="Ig_E-set"/>
</dbReference>
<dbReference type="FunFam" id="2.60.40.1180:FF:000002">
    <property type="entry name" value="1,4-alpha-glucan branching enzyme GlgB"/>
    <property type="match status" value="1"/>
</dbReference>
<evidence type="ECO:0000256" key="4">
    <source>
        <dbReference type="ARBA" id="ARBA00009000"/>
    </source>
</evidence>
<dbReference type="FunFam" id="2.60.40.10:FF:000169">
    <property type="entry name" value="1,4-alpha-glucan branching enzyme GlgB"/>
    <property type="match status" value="1"/>
</dbReference>
<dbReference type="PANTHER" id="PTHR43651">
    <property type="entry name" value="1,4-ALPHA-GLUCAN-BRANCHING ENZYME"/>
    <property type="match status" value="1"/>
</dbReference>
<dbReference type="SMART" id="SM00642">
    <property type="entry name" value="Aamy"/>
    <property type="match status" value="1"/>
</dbReference>
<dbReference type="GO" id="GO:0005978">
    <property type="term" value="P:glycogen biosynthetic process"/>
    <property type="evidence" value="ECO:0007669"/>
    <property type="project" value="UniProtKB-UniRule"/>
</dbReference>
<protein>
    <recommendedName>
        <fullName evidence="11">1,4-alpha-glucan branching enzyme GlgB</fullName>
        <ecNumber evidence="11">2.4.1.18</ecNumber>
    </recommendedName>
    <alternativeName>
        <fullName evidence="11">1,4-alpha-D-glucan:1,4-alpha-D-glucan 6-glucosyl-transferase</fullName>
    </alternativeName>
    <alternativeName>
        <fullName evidence="11">Alpha-(1-&gt;4)-glucan branching enzyme</fullName>
    </alternativeName>
    <alternativeName>
        <fullName evidence="11">Glycogen branching enzyme</fullName>
        <shortName evidence="11">BE</shortName>
    </alternativeName>
</protein>
<evidence type="ECO:0000259" key="13">
    <source>
        <dbReference type="SMART" id="SM00642"/>
    </source>
</evidence>
<dbReference type="PANTHER" id="PTHR43651:SF3">
    <property type="entry name" value="1,4-ALPHA-GLUCAN-BRANCHING ENZYME"/>
    <property type="match status" value="1"/>
</dbReference>
<dbReference type="GO" id="GO:0043169">
    <property type="term" value="F:cation binding"/>
    <property type="evidence" value="ECO:0007669"/>
    <property type="project" value="InterPro"/>
</dbReference>
<dbReference type="GO" id="GO:0005829">
    <property type="term" value="C:cytosol"/>
    <property type="evidence" value="ECO:0007669"/>
    <property type="project" value="TreeGrafter"/>
</dbReference>
<dbReference type="KEGG" id="xal:XALC_2649"/>
<keyword evidence="15" id="KW-1185">Reference proteome</keyword>
<proteinExistence type="inferred from homology"/>
<dbReference type="PIRSF" id="PIRSF000463">
    <property type="entry name" value="GlgB"/>
    <property type="match status" value="1"/>
</dbReference>
<keyword evidence="9 11" id="KW-0320">Glycogen biosynthesis</keyword>
<evidence type="ECO:0000256" key="1">
    <source>
        <dbReference type="ARBA" id="ARBA00000826"/>
    </source>
</evidence>
<dbReference type="InterPro" id="IPR013783">
    <property type="entry name" value="Ig-like_fold"/>
</dbReference>
<dbReference type="InterPro" id="IPR006047">
    <property type="entry name" value="GH13_cat_dom"/>
</dbReference>
<dbReference type="InterPro" id="IPR017853">
    <property type="entry name" value="GH"/>
</dbReference>
<dbReference type="CDD" id="cd02855">
    <property type="entry name" value="E_set_GBE_prok_N"/>
    <property type="match status" value="1"/>
</dbReference>
<dbReference type="SUPFAM" id="SSF81296">
    <property type="entry name" value="E set domains"/>
    <property type="match status" value="1"/>
</dbReference>
<dbReference type="NCBIfam" id="TIGR01515">
    <property type="entry name" value="branching_enzym"/>
    <property type="match status" value="1"/>
</dbReference>
<accession>D2UFG5</accession>
<dbReference type="AlphaFoldDB" id="D2UFG5"/>
<keyword evidence="7 11" id="KW-0328">Glycosyltransferase</keyword>
<dbReference type="eggNOG" id="COG0296">
    <property type="taxonomic scope" value="Bacteria"/>
</dbReference>
<keyword evidence="10 11" id="KW-0119">Carbohydrate metabolism</keyword>
<feature type="active site" description="Nucleophile" evidence="11 12">
    <location>
        <position position="407"/>
    </location>
</feature>
<dbReference type="PATRIC" id="fig|29447.3.peg.2608"/>
<name>D2UFG5_XANAP</name>
<dbReference type="Gene3D" id="2.60.40.10">
    <property type="entry name" value="Immunoglobulins"/>
    <property type="match status" value="2"/>
</dbReference>
<evidence type="ECO:0000313" key="15">
    <source>
        <dbReference type="Proteomes" id="UP000001890"/>
    </source>
</evidence>
<dbReference type="GeneID" id="57877953"/>
<comment type="function">
    <text evidence="2 11">Catalyzes the formation of the alpha-1,6-glucosidic linkages in glycogen by scission of a 1,4-alpha-linked oligosaccharide from growing alpha-1,4-glucan chains and the subsequent attachment of the oligosaccharide to the alpha-1,6 position.</text>
</comment>
<dbReference type="Gene3D" id="3.20.20.80">
    <property type="entry name" value="Glycosidases"/>
    <property type="match status" value="1"/>
</dbReference>
<comment type="catalytic activity">
    <reaction evidence="1 11">
        <text>Transfers a segment of a (1-&gt;4)-alpha-D-glucan chain to a primary hydroxy group in a similar glucan chain.</text>
        <dbReference type="EC" id="2.4.1.18"/>
    </reaction>
</comment>
<evidence type="ECO:0000256" key="8">
    <source>
        <dbReference type="ARBA" id="ARBA00022679"/>
    </source>
</evidence>
<dbReference type="InterPro" id="IPR013780">
    <property type="entry name" value="Glyco_hydro_b"/>
</dbReference>
<dbReference type="SUPFAM" id="SSF51445">
    <property type="entry name" value="(Trans)glycosidases"/>
    <property type="match status" value="1"/>
</dbReference>
<evidence type="ECO:0000256" key="5">
    <source>
        <dbReference type="ARBA" id="ARBA00011245"/>
    </source>
</evidence>
<evidence type="ECO:0000256" key="6">
    <source>
        <dbReference type="ARBA" id="ARBA00022600"/>
    </source>
</evidence>
<dbReference type="Pfam" id="PF02922">
    <property type="entry name" value="CBM_48"/>
    <property type="match status" value="1"/>
</dbReference>
<reference evidence="14 15" key="1">
    <citation type="journal article" date="2009" name="BMC Genomics">
        <title>The complete genome sequence of Xanthomonas albilineans provides new insights into the reductive genome evolution of the xylem-limited Xanthomonadaceae.</title>
        <authorList>
            <person name="Pieretti I."/>
            <person name="Royer M."/>
            <person name="Barbe V."/>
            <person name="Carrere S."/>
            <person name="Koebnik R."/>
            <person name="Cociancich S."/>
            <person name="Couloux A."/>
            <person name="Darrasse A."/>
            <person name="Gouzy J."/>
            <person name="Jacques M.A."/>
            <person name="Lauber E."/>
            <person name="Manceau C."/>
            <person name="Mangenot S."/>
            <person name="Poussier S."/>
            <person name="Segurens B."/>
            <person name="Szurek B."/>
            <person name="Verdier V."/>
            <person name="Arlat M."/>
            <person name="Rott P."/>
        </authorList>
    </citation>
    <scope>NUCLEOTIDE SEQUENCE [LARGE SCALE GENOMIC DNA]</scope>
    <source>
        <strain evidence="15">GPE PC73 / CFBP 7063</strain>
    </source>
</reference>
<dbReference type="GO" id="GO:0003844">
    <property type="term" value="F:1,4-alpha-glucan branching enzyme activity"/>
    <property type="evidence" value="ECO:0007669"/>
    <property type="project" value="UniProtKB-UniRule"/>
</dbReference>
<evidence type="ECO:0000256" key="2">
    <source>
        <dbReference type="ARBA" id="ARBA00002953"/>
    </source>
</evidence>
<sequence>MSDAVHVWDEATQHAFATAQHRDPFAVLGAHCLGDAHVLRSYLPGAEAVIAMFEDGRDVPLQEGPEAGFFHARLSHAGHYRLRIRWPGGEQETADAYAFGPQLSDFDLHLIGEGRHLHLADALGANIVEVDGVRGTRFAVWAPNASRVAVIGDFNGWDARRHPMRLRHQVGVWELFVPDVGPGTHYKYALRGPDGEALPAKADPVARRAERAPGTASIVADPTPFQWHDDAWMAARARRHGPQAPISVYEVHAGAWMHDDDGHILDWDGLATRLIPYVAEMGFTHIELMPIAEYPFGGSWGYQPLGLFAPTARFGTPEGLARFVDRCHREDIGVIIDWVPAHFPTDAHGLAHFDGTALYEHADPREGFHRDWNTLIYNHGRCEVSGFLIASALEFLQRYHIDGLRVDAVASMLYRDYSRNAGEWVPNHHGGRENYESIAFLRRLNQVVAEHAPGAITIAEESTAWPGVTADRAHGGLGFDYKWNMGWMHDSLQYIARDPIYRGHHHDELRFSMVYAYSERFMLPISHDEVVHGKRSLLGRMPGDDWQRFANLRAYLGFMYTHPGRKLLFMGCELAQPTEWNHDAALPWHLRDDPRHRGIQYLVRDLNRLYVEHPALHVCDDVPEGFAWVIGDDASNSVFAYLRQARDGDAPVLVVVNFTPEVRHGYRIGVPRAGRWHEWLNSDSAIYGGSNVGNGGDVCSEALGVHGHPVSLVLTMPPLAVLVLGYAD</sequence>
<dbReference type="InterPro" id="IPR037439">
    <property type="entry name" value="Branching_enzy"/>
</dbReference>
<evidence type="ECO:0000256" key="7">
    <source>
        <dbReference type="ARBA" id="ARBA00022676"/>
    </source>
</evidence>
<dbReference type="UniPathway" id="UPA00164"/>
<keyword evidence="8 11" id="KW-0808">Transferase</keyword>
<dbReference type="Pfam" id="PF02806">
    <property type="entry name" value="Alpha-amylase_C"/>
    <property type="match status" value="1"/>
</dbReference>
<evidence type="ECO:0000256" key="12">
    <source>
        <dbReference type="PIRSR" id="PIRSR000463-1"/>
    </source>
</evidence>
<gene>
    <name evidence="11 14" type="primary">glgB</name>
    <name evidence="14" type="ordered locus">XALc_2649</name>
</gene>
<dbReference type="SUPFAM" id="SSF51011">
    <property type="entry name" value="Glycosyl hydrolase domain"/>
    <property type="match status" value="1"/>
</dbReference>
<dbReference type="FunFam" id="3.20.20.80:FF:000003">
    <property type="entry name" value="1,4-alpha-glucan branching enzyme GlgB"/>
    <property type="match status" value="1"/>
</dbReference>
<dbReference type="Gene3D" id="2.60.40.1180">
    <property type="entry name" value="Golgi alpha-mannosidase II"/>
    <property type="match status" value="1"/>
</dbReference>
<dbReference type="InterPro" id="IPR044143">
    <property type="entry name" value="GlgB_N_E_set_prok"/>
</dbReference>
<evidence type="ECO:0000256" key="9">
    <source>
        <dbReference type="ARBA" id="ARBA00023056"/>
    </source>
</evidence>
<dbReference type="EMBL" id="FP565176">
    <property type="protein sequence ID" value="CBA17126.1"/>
    <property type="molecule type" value="Genomic_DNA"/>
</dbReference>
<comment type="subunit">
    <text evidence="5 11">Monomer.</text>
</comment>
<dbReference type="RefSeq" id="WP_012917119.1">
    <property type="nucleotide sequence ID" value="NC_013722.1"/>
</dbReference>
<dbReference type="InterPro" id="IPR004193">
    <property type="entry name" value="Glyco_hydro_13_N"/>
</dbReference>
<dbReference type="HAMAP" id="MF_00685">
    <property type="entry name" value="GlgB"/>
    <property type="match status" value="1"/>
</dbReference>
<evidence type="ECO:0000313" key="14">
    <source>
        <dbReference type="EMBL" id="CBA17126.1"/>
    </source>
</evidence>
<dbReference type="InterPro" id="IPR054169">
    <property type="entry name" value="GlgB_N"/>
</dbReference>
<keyword evidence="6 11" id="KW-0321">Glycogen metabolism</keyword>
<dbReference type="EC" id="2.4.1.18" evidence="11"/>
<evidence type="ECO:0000256" key="10">
    <source>
        <dbReference type="ARBA" id="ARBA00023277"/>
    </source>
</evidence>
<organism evidence="14 15">
    <name type="scientific">Xanthomonas albilineans (strain GPE PC73 / CFBP 7063)</name>
    <dbReference type="NCBI Taxonomy" id="380358"/>
    <lineage>
        <taxon>Bacteria</taxon>
        <taxon>Pseudomonadati</taxon>
        <taxon>Pseudomonadota</taxon>
        <taxon>Gammaproteobacteria</taxon>
        <taxon>Lysobacterales</taxon>
        <taxon>Lysobacteraceae</taxon>
        <taxon>Xanthomonas</taxon>
    </lineage>
</organism>
<dbReference type="NCBIfam" id="NF008967">
    <property type="entry name" value="PRK12313.1"/>
    <property type="match status" value="1"/>
</dbReference>
<dbReference type="CDD" id="cd11322">
    <property type="entry name" value="AmyAc_Glg_BE"/>
    <property type="match status" value="1"/>
</dbReference>
<dbReference type="OrthoDB" id="9800174at2"/>
<dbReference type="NCBIfam" id="NF003811">
    <property type="entry name" value="PRK05402.1"/>
    <property type="match status" value="1"/>
</dbReference>
<comment type="similarity">
    <text evidence="4 11">Belongs to the glycosyl hydrolase 13 family. GlgB subfamily.</text>
</comment>
<dbReference type="Proteomes" id="UP000001890">
    <property type="component" value="Chromosome"/>
</dbReference>
<feature type="domain" description="Glycosyl hydrolase family 13 catalytic" evidence="13">
    <location>
        <begin position="250"/>
        <end position="608"/>
    </location>
</feature>
<dbReference type="STRING" id="380358.XALC_2649"/>
<feature type="active site" description="Proton donor" evidence="11 12">
    <location>
        <position position="460"/>
    </location>
</feature>
<dbReference type="Pfam" id="PF00128">
    <property type="entry name" value="Alpha-amylase"/>
    <property type="match status" value="1"/>
</dbReference>
<evidence type="ECO:0000256" key="3">
    <source>
        <dbReference type="ARBA" id="ARBA00004964"/>
    </source>
</evidence>
<dbReference type="Pfam" id="PF22019">
    <property type="entry name" value="GlgB_N"/>
    <property type="match status" value="1"/>
</dbReference>
<dbReference type="InterPro" id="IPR006407">
    <property type="entry name" value="GlgB"/>
</dbReference>
<comment type="pathway">
    <text evidence="3 11">Glycan biosynthesis; glycogen biosynthesis.</text>
</comment>